<evidence type="ECO:0000259" key="4">
    <source>
        <dbReference type="Pfam" id="PF25794"/>
    </source>
</evidence>
<dbReference type="SUPFAM" id="SSF55874">
    <property type="entry name" value="ATPase domain of HSP90 chaperone/DNA topoisomerase II/histidine kinase"/>
    <property type="match status" value="1"/>
</dbReference>
<feature type="repeat" description="PPR" evidence="2">
    <location>
        <begin position="742"/>
        <end position="776"/>
    </location>
</feature>
<dbReference type="InterPro" id="IPR002885">
    <property type="entry name" value="PPR_rpt"/>
</dbReference>
<feature type="compositionally biased region" description="Polar residues" evidence="3">
    <location>
        <begin position="366"/>
        <end position="380"/>
    </location>
</feature>
<evidence type="ECO:0000313" key="5">
    <source>
        <dbReference type="EMBL" id="OLQ10333.1"/>
    </source>
</evidence>
<evidence type="ECO:0000256" key="1">
    <source>
        <dbReference type="ARBA" id="ARBA00022737"/>
    </source>
</evidence>
<evidence type="ECO:0000256" key="2">
    <source>
        <dbReference type="PROSITE-ProRule" id="PRU00708"/>
    </source>
</evidence>
<reference evidence="5 6" key="1">
    <citation type="submission" date="2016-02" db="EMBL/GenBank/DDBJ databases">
        <title>Genome analysis of coral dinoflagellate symbionts highlights evolutionary adaptations to a symbiotic lifestyle.</title>
        <authorList>
            <person name="Aranda M."/>
            <person name="Li Y."/>
            <person name="Liew Y.J."/>
            <person name="Baumgarten S."/>
            <person name="Simakov O."/>
            <person name="Wilson M."/>
            <person name="Piel J."/>
            <person name="Ashoor H."/>
            <person name="Bougouffa S."/>
            <person name="Bajic V.B."/>
            <person name="Ryu T."/>
            <person name="Ravasi T."/>
            <person name="Bayer T."/>
            <person name="Micklem G."/>
            <person name="Kim H."/>
            <person name="Bhak J."/>
            <person name="Lajeunesse T.C."/>
            <person name="Voolstra C.R."/>
        </authorList>
    </citation>
    <scope>NUCLEOTIDE SEQUENCE [LARGE SCALE GENOMIC DNA]</scope>
    <source>
        <strain evidence="5 6">CCMP2467</strain>
    </source>
</reference>
<feature type="region of interest" description="Disordered" evidence="3">
    <location>
        <begin position="365"/>
        <end position="406"/>
    </location>
</feature>
<feature type="repeat" description="PPR" evidence="2">
    <location>
        <begin position="952"/>
        <end position="986"/>
    </location>
</feature>
<dbReference type="InterPro" id="IPR011990">
    <property type="entry name" value="TPR-like_helical_dom_sf"/>
</dbReference>
<accession>A0A1Q9ESE1</accession>
<gene>
    <name evidence="5" type="ORF">AK812_SmicGene5928</name>
</gene>
<dbReference type="EMBL" id="LSRX01000080">
    <property type="protein sequence ID" value="OLQ10333.1"/>
    <property type="molecule type" value="Genomic_DNA"/>
</dbReference>
<dbReference type="OrthoDB" id="1262810at2759"/>
<dbReference type="Gene3D" id="1.25.40.10">
    <property type="entry name" value="Tetratricopeptide repeat domain"/>
    <property type="match status" value="3"/>
</dbReference>
<organism evidence="5 6">
    <name type="scientific">Symbiodinium microadriaticum</name>
    <name type="common">Dinoflagellate</name>
    <name type="synonym">Zooxanthella microadriatica</name>
    <dbReference type="NCBI Taxonomy" id="2951"/>
    <lineage>
        <taxon>Eukaryota</taxon>
        <taxon>Sar</taxon>
        <taxon>Alveolata</taxon>
        <taxon>Dinophyceae</taxon>
        <taxon>Suessiales</taxon>
        <taxon>Symbiodiniaceae</taxon>
        <taxon>Symbiodinium</taxon>
    </lineage>
</organism>
<proteinExistence type="predicted"/>
<name>A0A1Q9ESE1_SYMMI</name>
<feature type="repeat" description="PPR" evidence="2">
    <location>
        <begin position="707"/>
        <end position="741"/>
    </location>
</feature>
<sequence>MQTERNKEQAWEAPAALEGLTTTMPSVASFRHLLNSIGLTSSLEGLALQFPLYLDYPQISKLHVAHVEEVEEVDEARCCPEDEAQGLLKHIRLLQRFLRWPRSLGTHNLLNVMRQTFAAILCEAAVQCVREAAQDQTWEALAQGEDVKLEEVTEGSGCRARKLDEGCAEALRFVISEAPYSMLLDDKLGRSCFIIMAEAFGLIADLPKPQPGEEPTATLRAVCDSVQHCFSQSSSSLLWTLRSSEPLRLAAEAIAEHFKEEKPASMLRLLDWIEVVMGGAWEVAADESDLLTRALLDTDCCDVEEMVDTSVRLRSFTDKMEQKVQEWKAEEAELKLLEFEARCAKKALAYEDRISRLEAEIARRAGSNSHVPKAKSQPTRVSEEPQKSAEEAAPAPKKQPPLEAPKLDDSVLAEAKLVVESIRADRLVNCEWEEGITDEVKAGLLGMRRSLCAAVERLAMDLYADECHCLWELIQNADDNKYGSEVEVPELCLSMEVDPSLGAYVWTSNNEIGLSREDVRAICNVNASMKGAGQTGHKGIGWKSVFRISDCPHVLSKEFAFKFDTVGPLGQLAYVTPTNLTDEAAGRTVMFLPLRSVSDAPAVEAELKQIAAQHLCLAFLRRLRRLQLCFPDGRRMSLERCQYTKAIRACRGRWENAVALLDEARASRLQTDSIAWGATIDACEKVARWEWALSLLEQQIADGVELDVISFNSAVSACAKAGKERWSWRLLRRMQGDVLQPDVVTYTAVISACQKSSNWQQALKLFADILQEPFALGVVTVNAAISAFANARRWQHALLLLADIGKMSLQATEISTGAAIRSCERTNVWPQALSLLHAAERQRLAVNEVVIGVAARVCEKSAMWQQALLLLSGLRSKQLRPDTMLYGSLIGACGKSAQWQRALCLLGEAELERLQLNLFMYSTAISACEQGAEWQQALCLLDTLEAKHTGTDTIAINAAISACARSGEWCTAAELLASMERQKLMPDDVTYACAIRACEAAANWGAAVGLLEESRLRQLPPNILAINSAVAACEQAGEWLHAVSLCERSRNRRIQLNLVSCTLAMKACHAAAVWQQALYLLRTLDDTGLQANKDSYNCCINACELASQVRQAQRIRDAMEL</sequence>
<dbReference type="Proteomes" id="UP000186817">
    <property type="component" value="Unassembled WGS sequence"/>
</dbReference>
<dbReference type="Gene3D" id="3.30.565.10">
    <property type="entry name" value="Histidine kinase-like ATPase, C-terminal domain"/>
    <property type="match status" value="1"/>
</dbReference>
<keyword evidence="1" id="KW-0677">Repeat</keyword>
<dbReference type="PROSITE" id="PS51375">
    <property type="entry name" value="PPR"/>
    <property type="match status" value="3"/>
</dbReference>
<protein>
    <submittedName>
        <fullName evidence="5">Pentatricopeptide repeat-containing protein</fullName>
    </submittedName>
</protein>
<dbReference type="NCBIfam" id="NF047352">
    <property type="entry name" value="P_loop_sacsin"/>
    <property type="match status" value="1"/>
</dbReference>
<dbReference type="Pfam" id="PF13812">
    <property type="entry name" value="PPR_3"/>
    <property type="match status" value="1"/>
</dbReference>
<dbReference type="Pfam" id="PF25794">
    <property type="entry name" value="SACS"/>
    <property type="match status" value="1"/>
</dbReference>
<keyword evidence="6" id="KW-1185">Reference proteome</keyword>
<dbReference type="AlphaFoldDB" id="A0A1Q9ESE1"/>
<dbReference type="InterPro" id="IPR036890">
    <property type="entry name" value="HATPase_C_sf"/>
</dbReference>
<evidence type="ECO:0000256" key="3">
    <source>
        <dbReference type="SAM" id="MobiDB-lite"/>
    </source>
</evidence>
<dbReference type="InterPro" id="IPR058210">
    <property type="entry name" value="SACS/Nov_dom"/>
</dbReference>
<dbReference type="PANTHER" id="PTHR47447">
    <property type="entry name" value="OS03G0856100 PROTEIN"/>
    <property type="match status" value="1"/>
</dbReference>
<feature type="domain" description="Sacsin/Nov" evidence="4">
    <location>
        <begin position="462"/>
        <end position="564"/>
    </location>
</feature>
<comment type="caution">
    <text evidence="5">The sequence shown here is derived from an EMBL/GenBank/DDBJ whole genome shotgun (WGS) entry which is preliminary data.</text>
</comment>
<evidence type="ECO:0000313" key="6">
    <source>
        <dbReference type="Proteomes" id="UP000186817"/>
    </source>
</evidence>
<dbReference type="PANTHER" id="PTHR47447:SF17">
    <property type="entry name" value="OS12G0638900 PROTEIN"/>
    <property type="match status" value="1"/>
</dbReference>
<feature type="compositionally biased region" description="Basic and acidic residues" evidence="3">
    <location>
        <begin position="381"/>
        <end position="390"/>
    </location>
</feature>